<sequence length="221" mass="20925">MQFTLSVLAVLGLAAAQSSTTTGAPSGTSSSPTAEQTCLNACATGDVNCQAQCVGVPFPNGAQVNATTSCAYACPQGDGSEAETQAYAQCLAKCSNEYYFTSSGTVNVANAESTNGGSAVQYNSAAAMTTGSNNGTAAGAAGATMTGSASHSGASGSGSMTTAASTGSARSSASGSGQASGTASSSAAAASSSSAAASPATYFTSLQLGGLLGLVMAVFAL</sequence>
<reference evidence="3" key="1">
    <citation type="submission" date="2023-07" db="EMBL/GenBank/DDBJ databases">
        <title>Black Yeasts Isolated from many extreme environments.</title>
        <authorList>
            <person name="Coleine C."/>
            <person name="Stajich J.E."/>
            <person name="Selbmann L."/>
        </authorList>
    </citation>
    <scope>NUCLEOTIDE SEQUENCE</scope>
    <source>
        <strain evidence="3">CCFEE 5485</strain>
    </source>
</reference>
<accession>A0AAE1C0G3</accession>
<organism evidence="3 4">
    <name type="scientific">Recurvomyces mirabilis</name>
    <dbReference type="NCBI Taxonomy" id="574656"/>
    <lineage>
        <taxon>Eukaryota</taxon>
        <taxon>Fungi</taxon>
        <taxon>Dikarya</taxon>
        <taxon>Ascomycota</taxon>
        <taxon>Pezizomycotina</taxon>
        <taxon>Dothideomycetes</taxon>
        <taxon>Dothideomycetidae</taxon>
        <taxon>Mycosphaerellales</taxon>
        <taxon>Teratosphaeriaceae</taxon>
        <taxon>Recurvomyces</taxon>
    </lineage>
</organism>
<dbReference type="Proteomes" id="UP001274830">
    <property type="component" value="Unassembled WGS sequence"/>
</dbReference>
<evidence type="ECO:0000256" key="1">
    <source>
        <dbReference type="SAM" id="MobiDB-lite"/>
    </source>
</evidence>
<feature type="chain" id="PRO_5042125048" evidence="2">
    <location>
        <begin position="17"/>
        <end position="221"/>
    </location>
</feature>
<evidence type="ECO:0000313" key="3">
    <source>
        <dbReference type="EMBL" id="KAK3673869.1"/>
    </source>
</evidence>
<evidence type="ECO:0000256" key="2">
    <source>
        <dbReference type="SAM" id="SignalP"/>
    </source>
</evidence>
<proteinExistence type="predicted"/>
<name>A0AAE1C0G3_9PEZI</name>
<evidence type="ECO:0000313" key="4">
    <source>
        <dbReference type="Proteomes" id="UP001274830"/>
    </source>
</evidence>
<comment type="caution">
    <text evidence="3">The sequence shown here is derived from an EMBL/GenBank/DDBJ whole genome shotgun (WGS) entry which is preliminary data.</text>
</comment>
<gene>
    <name evidence="3" type="ORF">LTR78_006424</name>
</gene>
<keyword evidence="4" id="KW-1185">Reference proteome</keyword>
<dbReference type="AlphaFoldDB" id="A0AAE1C0G3"/>
<keyword evidence="2" id="KW-0732">Signal</keyword>
<dbReference type="EMBL" id="JAUTXT010000023">
    <property type="protein sequence ID" value="KAK3673869.1"/>
    <property type="molecule type" value="Genomic_DNA"/>
</dbReference>
<protein>
    <submittedName>
        <fullName evidence="3">Uncharacterized protein</fullName>
    </submittedName>
</protein>
<feature type="signal peptide" evidence="2">
    <location>
        <begin position="1"/>
        <end position="16"/>
    </location>
</feature>
<feature type="region of interest" description="Disordered" evidence="1">
    <location>
        <begin position="151"/>
        <end position="184"/>
    </location>
</feature>